<feature type="transmembrane region" description="Helical" evidence="1">
    <location>
        <begin position="60"/>
        <end position="85"/>
    </location>
</feature>
<protein>
    <submittedName>
        <fullName evidence="2">Uncharacterized protein</fullName>
    </submittedName>
</protein>
<evidence type="ECO:0000256" key="1">
    <source>
        <dbReference type="SAM" id="Phobius"/>
    </source>
</evidence>
<keyword evidence="1" id="KW-0812">Transmembrane</keyword>
<comment type="caution">
    <text evidence="2">The sequence shown here is derived from an EMBL/GenBank/DDBJ whole genome shotgun (WGS) entry which is preliminary data.</text>
</comment>
<keyword evidence="1" id="KW-0472">Membrane</keyword>
<evidence type="ECO:0000313" key="2">
    <source>
        <dbReference type="EMBL" id="NKZ18734.1"/>
    </source>
</evidence>
<reference evidence="2 3" key="1">
    <citation type="submission" date="2020-04" db="EMBL/GenBank/DDBJ databases">
        <title>MicrobeNet Type strains.</title>
        <authorList>
            <person name="Nicholson A.C."/>
        </authorList>
    </citation>
    <scope>NUCLEOTIDE SEQUENCE [LARGE SCALE GENOMIC DNA]</scope>
    <source>
        <strain evidence="2 3">CCUG 54536</strain>
    </source>
</reference>
<dbReference type="EMBL" id="JAAXPO010000006">
    <property type="protein sequence ID" value="NKZ18734.1"/>
    <property type="molecule type" value="Genomic_DNA"/>
</dbReference>
<organism evidence="2 3">
    <name type="scientific">Leuconostoc holzapfelii</name>
    <dbReference type="NCBI Taxonomy" id="434464"/>
    <lineage>
        <taxon>Bacteria</taxon>
        <taxon>Bacillati</taxon>
        <taxon>Bacillota</taxon>
        <taxon>Bacilli</taxon>
        <taxon>Lactobacillales</taxon>
        <taxon>Lactobacillaceae</taxon>
        <taxon>Leuconostoc</taxon>
    </lineage>
</organism>
<dbReference type="Proteomes" id="UP000590460">
    <property type="component" value="Unassembled WGS sequence"/>
</dbReference>
<dbReference type="RefSeq" id="WP_168677124.1">
    <property type="nucleotide sequence ID" value="NZ_BPKV01000006.1"/>
</dbReference>
<sequence length="92" mass="10327">MENLIIRRRNRVGNSLSNLVTLLAWLFHIVVLILALVTQLGFYNDSLVVLQLIFGISNHVLVQCWQTLLICTALLILPTLAFIAAKNEVSAR</sequence>
<dbReference type="AlphaFoldDB" id="A0A846ZF39"/>
<evidence type="ECO:0000313" key="3">
    <source>
        <dbReference type="Proteomes" id="UP000590460"/>
    </source>
</evidence>
<feature type="transmembrane region" description="Helical" evidence="1">
    <location>
        <begin position="20"/>
        <end position="40"/>
    </location>
</feature>
<proteinExistence type="predicted"/>
<keyword evidence="1" id="KW-1133">Transmembrane helix</keyword>
<accession>A0A846ZF39</accession>
<name>A0A846ZF39_9LACO</name>
<gene>
    <name evidence="2" type="ORF">HF966_06040</name>
</gene>